<sequence length="422" mass="45787">MSIAPESALLVSCSFDGSPPLNTDIAGLGVRISTYVQAFLAVILLTVSSSPADIYSQAIPLVIMNIAIMTTGIILGFSKTPQITLQDAIVVWYFTIIALVILHVAGMKLQRRKKSRDFRETNKWDRVANLVSASAMYILSAVFTLGFLRHHETFGSQPECNDAARLFIFGTFPVTRAWFIFMAVIYAILLFFLFIALIVVVSKLEERQEAKDQQQLVEDLVGIGNEVTPDFTPEYRWGAAASVLLAVWVAFTEITVIKNRFAPPDGPIWQFGQIFPLILLAVPLFITAKGVSEWIDGGATRSSSPQDLENGGNSAVGGSTNGVELMSDQHAPEQASERKSVDPHSADTKEAEERSESDIFGLPNGLAPAPTGFFGLGLGFGCRSKPKPADRLGKPVCRLGKPVCSLSTSPKKPTSLTTMEVS</sequence>
<name>A0A8H7DL59_9AGAR</name>
<keyword evidence="2" id="KW-0812">Transmembrane</keyword>
<comment type="caution">
    <text evidence="3">The sequence shown here is derived from an EMBL/GenBank/DDBJ whole genome shotgun (WGS) entry which is preliminary data.</text>
</comment>
<feature type="transmembrane region" description="Helical" evidence="2">
    <location>
        <begin position="237"/>
        <end position="256"/>
    </location>
</feature>
<keyword evidence="2" id="KW-0472">Membrane</keyword>
<gene>
    <name evidence="3" type="ORF">MSAN_00242000</name>
</gene>
<proteinExistence type="predicted"/>
<feature type="transmembrane region" description="Helical" evidence="2">
    <location>
        <begin position="268"/>
        <end position="286"/>
    </location>
</feature>
<organism evidence="3 4">
    <name type="scientific">Mycena sanguinolenta</name>
    <dbReference type="NCBI Taxonomy" id="230812"/>
    <lineage>
        <taxon>Eukaryota</taxon>
        <taxon>Fungi</taxon>
        <taxon>Dikarya</taxon>
        <taxon>Basidiomycota</taxon>
        <taxon>Agaricomycotina</taxon>
        <taxon>Agaricomycetes</taxon>
        <taxon>Agaricomycetidae</taxon>
        <taxon>Agaricales</taxon>
        <taxon>Marasmiineae</taxon>
        <taxon>Mycenaceae</taxon>
        <taxon>Mycena</taxon>
    </lineage>
</organism>
<evidence type="ECO:0000256" key="2">
    <source>
        <dbReference type="SAM" id="Phobius"/>
    </source>
</evidence>
<feature type="compositionally biased region" description="Basic and acidic residues" evidence="1">
    <location>
        <begin position="335"/>
        <end position="357"/>
    </location>
</feature>
<feature type="compositionally biased region" description="Polar residues" evidence="1">
    <location>
        <begin position="300"/>
        <end position="322"/>
    </location>
</feature>
<feature type="transmembrane region" description="Helical" evidence="2">
    <location>
        <begin position="89"/>
        <end position="106"/>
    </location>
</feature>
<keyword evidence="4" id="KW-1185">Reference proteome</keyword>
<evidence type="ECO:0000256" key="1">
    <source>
        <dbReference type="SAM" id="MobiDB-lite"/>
    </source>
</evidence>
<feature type="transmembrane region" description="Helical" evidence="2">
    <location>
        <begin position="177"/>
        <end position="201"/>
    </location>
</feature>
<feature type="transmembrane region" description="Helical" evidence="2">
    <location>
        <begin position="59"/>
        <end position="77"/>
    </location>
</feature>
<dbReference type="EMBL" id="JACAZH010000001">
    <property type="protein sequence ID" value="KAF7378175.1"/>
    <property type="molecule type" value="Genomic_DNA"/>
</dbReference>
<dbReference type="AlphaFoldDB" id="A0A8H7DL59"/>
<dbReference type="OrthoDB" id="5427664at2759"/>
<feature type="transmembrane region" description="Helical" evidence="2">
    <location>
        <begin position="25"/>
        <end position="47"/>
    </location>
</feature>
<protein>
    <submittedName>
        <fullName evidence="3">Uncharacterized protein</fullName>
    </submittedName>
</protein>
<feature type="transmembrane region" description="Helical" evidence="2">
    <location>
        <begin position="127"/>
        <end position="148"/>
    </location>
</feature>
<keyword evidence="2" id="KW-1133">Transmembrane helix</keyword>
<evidence type="ECO:0000313" key="4">
    <source>
        <dbReference type="Proteomes" id="UP000623467"/>
    </source>
</evidence>
<feature type="region of interest" description="Disordered" evidence="1">
    <location>
        <begin position="299"/>
        <end position="362"/>
    </location>
</feature>
<accession>A0A8H7DL59</accession>
<reference evidence="3" key="1">
    <citation type="submission" date="2020-05" db="EMBL/GenBank/DDBJ databases">
        <title>Mycena genomes resolve the evolution of fungal bioluminescence.</title>
        <authorList>
            <person name="Tsai I.J."/>
        </authorList>
    </citation>
    <scope>NUCLEOTIDE SEQUENCE</scope>
    <source>
        <strain evidence="3">160909Yilan</strain>
    </source>
</reference>
<evidence type="ECO:0000313" key="3">
    <source>
        <dbReference type="EMBL" id="KAF7378175.1"/>
    </source>
</evidence>
<dbReference type="Proteomes" id="UP000623467">
    <property type="component" value="Unassembled WGS sequence"/>
</dbReference>